<accession>A0A5J4V9X5</accession>
<dbReference type="EMBL" id="SNRW01008569">
    <property type="protein sequence ID" value="KAA6379326.1"/>
    <property type="molecule type" value="Genomic_DNA"/>
</dbReference>
<dbReference type="Proteomes" id="UP000324800">
    <property type="component" value="Unassembled WGS sequence"/>
</dbReference>
<comment type="caution">
    <text evidence="1">The sequence shown here is derived from an EMBL/GenBank/DDBJ whole genome shotgun (WGS) entry which is preliminary data.</text>
</comment>
<proteinExistence type="predicted"/>
<sequence length="428" mass="48120">MRNVITTFGAATGSVNAITDISIDGNTLTPAKNVTFVTTRFDQSITGLKNFTSTIISNGIQYFRYDNSFVFPTGGGDRSIANIQSASYTKSEDDDLLLLKADKTELIDSYTKTVTNNLSNNKANNGVSYTKGEDDTLLFAKADKTQLIDSYSKTETYARDEVFTKTETNNLLNNKTDTAVSYTKDEEDALLLLKADKTELIDSYSKSETYVRDEVYTKSEDDALLLLKTDKTQLIDSYSKTETYARDEVFTKTETKNLLNNKTDTEVSYTKDEDDALLLLKANKTELIDSYSKSETYVRDEVQTKSEDDALLQLKTDKTELIDSYSNSETNVRDEVFTKTETNNLLNNKTNNRVSYTKGEDDTLLFAKADKTQLIDSYSKSETYTRDEVFTKTETNNLLNNKADTGVSYTKDDDDALLLLKADKDLID</sequence>
<name>A0A5J4V9X5_9EUKA</name>
<evidence type="ECO:0000313" key="2">
    <source>
        <dbReference type="Proteomes" id="UP000324800"/>
    </source>
</evidence>
<reference evidence="1 2" key="1">
    <citation type="submission" date="2019-03" db="EMBL/GenBank/DDBJ databases">
        <title>Single cell metagenomics reveals metabolic interactions within the superorganism composed of flagellate Streblomastix strix and complex community of Bacteroidetes bacteria on its surface.</title>
        <authorList>
            <person name="Treitli S.C."/>
            <person name="Kolisko M."/>
            <person name="Husnik F."/>
            <person name="Keeling P."/>
            <person name="Hampl V."/>
        </authorList>
    </citation>
    <scope>NUCLEOTIDE SEQUENCE [LARGE SCALE GENOMIC DNA]</scope>
    <source>
        <strain evidence="1">ST1C</strain>
    </source>
</reference>
<protein>
    <submittedName>
        <fullName evidence="1">Uncharacterized protein</fullName>
    </submittedName>
</protein>
<evidence type="ECO:0000313" key="1">
    <source>
        <dbReference type="EMBL" id="KAA6379326.1"/>
    </source>
</evidence>
<gene>
    <name evidence="1" type="ORF">EZS28_025148</name>
</gene>
<dbReference type="AlphaFoldDB" id="A0A5J4V9X5"/>
<organism evidence="1 2">
    <name type="scientific">Streblomastix strix</name>
    <dbReference type="NCBI Taxonomy" id="222440"/>
    <lineage>
        <taxon>Eukaryota</taxon>
        <taxon>Metamonada</taxon>
        <taxon>Preaxostyla</taxon>
        <taxon>Oxymonadida</taxon>
        <taxon>Streblomastigidae</taxon>
        <taxon>Streblomastix</taxon>
    </lineage>
</organism>